<name>A0ABW0NJB0_9BURK</name>
<keyword evidence="3 5" id="KW-1133">Transmembrane helix</keyword>
<evidence type="ECO:0000313" key="7">
    <source>
        <dbReference type="Proteomes" id="UP001596037"/>
    </source>
</evidence>
<evidence type="ECO:0000313" key="6">
    <source>
        <dbReference type="EMBL" id="MFC5499447.1"/>
    </source>
</evidence>
<comment type="caution">
    <text evidence="6">The sequence shown here is derived from an EMBL/GenBank/DDBJ whole genome shotgun (WGS) entry which is preliminary data.</text>
</comment>
<dbReference type="Pfam" id="PF02313">
    <property type="entry name" value="Fumarate_red_D"/>
    <property type="match status" value="1"/>
</dbReference>
<evidence type="ECO:0000256" key="4">
    <source>
        <dbReference type="ARBA" id="ARBA00023136"/>
    </source>
</evidence>
<feature type="transmembrane region" description="Helical" evidence="5">
    <location>
        <begin position="96"/>
        <end position="116"/>
    </location>
</feature>
<keyword evidence="4 5" id="KW-0472">Membrane</keyword>
<protein>
    <submittedName>
        <fullName evidence="6">Fumarate reductase subunit FrdD</fullName>
        <ecNumber evidence="6">1.3.5.1</ecNumber>
    </submittedName>
</protein>
<dbReference type="Gene3D" id="1.20.1300.10">
    <property type="entry name" value="Fumarate reductase/succinate dehydrogenase, transmembrane subunit"/>
    <property type="match status" value="1"/>
</dbReference>
<dbReference type="Proteomes" id="UP001596037">
    <property type="component" value="Unassembled WGS sequence"/>
</dbReference>
<sequence>MKKRSNAPVFWLLFGAGGMLSALFGGAMVFVSGIAAPLGWMGAGFMDYPRMLAFSQQWFAKGFLFAAVMLFAWHAVHRIYHSLHDLGLRTGAPAKLACYGTALVITLISAAALLAIGF</sequence>
<proteinExistence type="inferred from homology"/>
<accession>A0ABW0NJB0</accession>
<feature type="transmembrane region" description="Helical" evidence="5">
    <location>
        <begin position="12"/>
        <end position="38"/>
    </location>
</feature>
<keyword evidence="2 5" id="KW-0812">Transmembrane</keyword>
<keyword evidence="6" id="KW-0560">Oxidoreductase</keyword>
<dbReference type="RefSeq" id="WP_376851670.1">
    <property type="nucleotide sequence ID" value="NZ_JBHSMF010000009.1"/>
</dbReference>
<dbReference type="InterPro" id="IPR003418">
    <property type="entry name" value="Fumarate_red_D"/>
</dbReference>
<gene>
    <name evidence="6" type="primary">frdD</name>
    <name evidence="6" type="ORF">ACFPOE_18015</name>
</gene>
<dbReference type="HAMAP" id="MF_00709">
    <property type="entry name" value="Fumarate_red_D"/>
    <property type="match status" value="1"/>
</dbReference>
<evidence type="ECO:0000256" key="1">
    <source>
        <dbReference type="ARBA" id="ARBA00022475"/>
    </source>
</evidence>
<reference evidence="7" key="1">
    <citation type="journal article" date="2019" name="Int. J. Syst. Evol. Microbiol.">
        <title>The Global Catalogue of Microorganisms (GCM) 10K type strain sequencing project: providing services to taxonomists for standard genome sequencing and annotation.</title>
        <authorList>
            <consortium name="The Broad Institute Genomics Platform"/>
            <consortium name="The Broad Institute Genome Sequencing Center for Infectious Disease"/>
            <person name="Wu L."/>
            <person name="Ma J."/>
        </authorList>
    </citation>
    <scope>NUCLEOTIDE SEQUENCE [LARGE SCALE GENOMIC DNA]</scope>
    <source>
        <strain evidence="7">CCUG 57401</strain>
    </source>
</reference>
<evidence type="ECO:0000256" key="3">
    <source>
        <dbReference type="ARBA" id="ARBA00022989"/>
    </source>
</evidence>
<dbReference type="NCBIfam" id="NF003977">
    <property type="entry name" value="PRK05470.1-1"/>
    <property type="match status" value="1"/>
</dbReference>
<feature type="transmembrane region" description="Helical" evidence="5">
    <location>
        <begin position="58"/>
        <end position="76"/>
    </location>
</feature>
<evidence type="ECO:0000256" key="5">
    <source>
        <dbReference type="SAM" id="Phobius"/>
    </source>
</evidence>
<keyword evidence="1" id="KW-1003">Cell membrane</keyword>
<dbReference type="EC" id="1.3.5.1" evidence="6"/>
<dbReference type="EMBL" id="JBHSMF010000009">
    <property type="protein sequence ID" value="MFC5499447.1"/>
    <property type="molecule type" value="Genomic_DNA"/>
</dbReference>
<keyword evidence="7" id="KW-1185">Reference proteome</keyword>
<dbReference type="InterPro" id="IPR034804">
    <property type="entry name" value="SQR/QFR_C/D"/>
</dbReference>
<dbReference type="SUPFAM" id="SSF81343">
    <property type="entry name" value="Fumarate reductase respiratory complex transmembrane subunits"/>
    <property type="match status" value="1"/>
</dbReference>
<organism evidence="6 7">
    <name type="scientific">Caenimonas terrae</name>
    <dbReference type="NCBI Taxonomy" id="696074"/>
    <lineage>
        <taxon>Bacteria</taxon>
        <taxon>Pseudomonadati</taxon>
        <taxon>Pseudomonadota</taxon>
        <taxon>Betaproteobacteria</taxon>
        <taxon>Burkholderiales</taxon>
        <taxon>Comamonadaceae</taxon>
        <taxon>Caenimonas</taxon>
    </lineage>
</organism>
<evidence type="ECO:0000256" key="2">
    <source>
        <dbReference type="ARBA" id="ARBA00022692"/>
    </source>
</evidence>
<dbReference type="CDD" id="cd00547">
    <property type="entry name" value="QFR_TypeD_subunitD"/>
    <property type="match status" value="1"/>
</dbReference>
<dbReference type="GO" id="GO:0008177">
    <property type="term" value="F:succinate dehydrogenase (quinone) activity"/>
    <property type="evidence" value="ECO:0007669"/>
    <property type="project" value="UniProtKB-EC"/>
</dbReference>